<comment type="caution">
    <text evidence="3">The sequence shown here is derived from an EMBL/GenBank/DDBJ whole genome shotgun (WGS) entry which is preliminary data.</text>
</comment>
<dbReference type="Pfam" id="PF01368">
    <property type="entry name" value="DHH"/>
    <property type="match status" value="1"/>
</dbReference>
<dbReference type="Gene3D" id="3.10.310.30">
    <property type="match status" value="1"/>
</dbReference>
<dbReference type="InterPro" id="IPR001667">
    <property type="entry name" value="DDH_dom"/>
</dbReference>
<evidence type="ECO:0000259" key="2">
    <source>
        <dbReference type="Pfam" id="PF02272"/>
    </source>
</evidence>
<dbReference type="InterPro" id="IPR038763">
    <property type="entry name" value="DHH_sf"/>
</dbReference>
<dbReference type="SUPFAM" id="SSF64182">
    <property type="entry name" value="DHH phosphoesterases"/>
    <property type="match status" value="1"/>
</dbReference>
<accession>J9H100</accession>
<organism evidence="3">
    <name type="scientific">gut metagenome</name>
    <dbReference type="NCBI Taxonomy" id="749906"/>
    <lineage>
        <taxon>unclassified sequences</taxon>
        <taxon>metagenomes</taxon>
        <taxon>organismal metagenomes</taxon>
    </lineage>
</organism>
<dbReference type="Gene3D" id="3.90.1640.10">
    <property type="entry name" value="inorganic pyrophosphatase (n-terminal core)"/>
    <property type="match status" value="1"/>
</dbReference>
<name>J9H100_9ZZZZ</name>
<dbReference type="InterPro" id="IPR051319">
    <property type="entry name" value="Oligoribo/pAp-PDE_c-di-AMP_PDE"/>
</dbReference>
<dbReference type="GO" id="GO:0003676">
    <property type="term" value="F:nucleic acid binding"/>
    <property type="evidence" value="ECO:0007669"/>
    <property type="project" value="InterPro"/>
</dbReference>
<dbReference type="InterPro" id="IPR003156">
    <property type="entry name" value="DHHA1_dom"/>
</dbReference>
<dbReference type="EMBL" id="AMCI01000401">
    <property type="protein sequence ID" value="EJX09398.1"/>
    <property type="molecule type" value="Genomic_DNA"/>
</dbReference>
<reference evidence="3" key="1">
    <citation type="journal article" date="2012" name="PLoS ONE">
        <title>Gene sets for utilization of primary and secondary nutrition supplies in the distal gut of endangered iberian lynx.</title>
        <authorList>
            <person name="Alcaide M."/>
            <person name="Messina E."/>
            <person name="Richter M."/>
            <person name="Bargiela R."/>
            <person name="Peplies J."/>
            <person name="Huws S.A."/>
            <person name="Newbold C.J."/>
            <person name="Golyshin P.N."/>
            <person name="Simon M.A."/>
            <person name="Lopez G."/>
            <person name="Yakimov M.M."/>
            <person name="Ferrer M."/>
        </authorList>
    </citation>
    <scope>NUCLEOTIDE SEQUENCE</scope>
</reference>
<sequence>MKATDSFSDLLHPLLSEKELNEITQLIHDSHNILICAHRGPDGDAVGSSLAWANYLQKIGKQVSLVMPNPFPDFLRWMPGIQLISFYDKNEQKATQIINQADLIFCLDFNAISRLQDMGKAIAQAKAKRVILDHHLDPDYSMADFVVSRPKMSSTSEVVFRLIHQLGGFPAMDKAGASVIYTGMMTDTGGFTYNSNDPEIFVIISLLLTKGIDKDKIYRNVNNNYSEHRIRFTGYVLNEKLRFLADGKASLFTITREEMERYHFIRGDAEGLVNMPLQVKGMRLSISLREDTEKDVIRVSLRSVDDFPCNKVAEQFFNGGGHLNASGGELPFPIEEAVKTAEKAIAAFKHLL</sequence>
<dbReference type="PANTHER" id="PTHR47618:SF1">
    <property type="entry name" value="BIFUNCTIONAL OLIGORIBONUCLEASE AND PAP PHOSPHATASE NRNA"/>
    <property type="match status" value="1"/>
</dbReference>
<feature type="domain" description="DHHA1" evidence="2">
    <location>
        <begin position="267"/>
        <end position="345"/>
    </location>
</feature>
<gene>
    <name evidence="3" type="ORF">EVA_02494</name>
</gene>
<feature type="domain" description="DDH" evidence="1">
    <location>
        <begin position="32"/>
        <end position="184"/>
    </location>
</feature>
<evidence type="ECO:0000313" key="3">
    <source>
        <dbReference type="EMBL" id="EJX09398.1"/>
    </source>
</evidence>
<dbReference type="PANTHER" id="PTHR47618">
    <property type="entry name" value="BIFUNCTIONAL OLIGORIBONUCLEASE AND PAP PHOSPHATASE NRNA"/>
    <property type="match status" value="1"/>
</dbReference>
<dbReference type="Pfam" id="PF02272">
    <property type="entry name" value="DHHA1"/>
    <property type="match status" value="1"/>
</dbReference>
<evidence type="ECO:0000259" key="1">
    <source>
        <dbReference type="Pfam" id="PF01368"/>
    </source>
</evidence>
<proteinExistence type="predicted"/>
<protein>
    <submittedName>
        <fullName evidence="3">Phosphoesterase RecJ domain-containing protein</fullName>
    </submittedName>
</protein>
<dbReference type="AlphaFoldDB" id="J9H100"/>